<reference evidence="3" key="1">
    <citation type="submission" date="2023-03" db="EMBL/GenBank/DDBJ databases">
        <title>Massive genome expansion in bonnet fungi (Mycena s.s.) driven by repeated elements and novel gene families across ecological guilds.</title>
        <authorList>
            <consortium name="Lawrence Berkeley National Laboratory"/>
            <person name="Harder C.B."/>
            <person name="Miyauchi S."/>
            <person name="Viragh M."/>
            <person name="Kuo A."/>
            <person name="Thoen E."/>
            <person name="Andreopoulos B."/>
            <person name="Lu D."/>
            <person name="Skrede I."/>
            <person name="Drula E."/>
            <person name="Henrissat B."/>
            <person name="Morin E."/>
            <person name="Kohler A."/>
            <person name="Barry K."/>
            <person name="LaButti K."/>
            <person name="Morin E."/>
            <person name="Salamov A."/>
            <person name="Lipzen A."/>
            <person name="Mereny Z."/>
            <person name="Hegedus B."/>
            <person name="Baldrian P."/>
            <person name="Stursova M."/>
            <person name="Weitz H."/>
            <person name="Taylor A."/>
            <person name="Grigoriev I.V."/>
            <person name="Nagy L.G."/>
            <person name="Martin F."/>
            <person name="Kauserud H."/>
        </authorList>
    </citation>
    <scope>NUCLEOTIDE SEQUENCE</scope>
    <source>
        <strain evidence="3">9284</strain>
    </source>
</reference>
<dbReference type="Gene3D" id="1.10.443.10">
    <property type="entry name" value="Intergrase catalytic core"/>
    <property type="match status" value="1"/>
</dbReference>
<protein>
    <submittedName>
        <fullName evidence="3">Uncharacterized protein</fullName>
    </submittedName>
</protein>
<name>A0AAD7C0B6_9AGAR</name>
<sequence length="240" mass="27390">HEYPIEPTARTLAYYTVYMCHHINPSSVDSYLSGICNQLEPHFPNVREIRKGPLVTRALQGCKRLRGTATKRKSPLSRHDLQHAASQLPASPSHDDLLFIATLFSGFYALHRLGELTMPDNPKLRNPRKWTQRVSTSVAVDKYEYWLPAHKADTTFEGSHIIIANADALQHFRRYLTSRDRLHPLNPFLWVRGDGQVPKRAWFMQRLRRLFPDTRIAGQSMRAGGATALAEDGVSPEIIR</sequence>
<gene>
    <name evidence="3" type="ORF">FB45DRAFT_676427</name>
</gene>
<feature type="non-terminal residue" evidence="3">
    <location>
        <position position="1"/>
    </location>
</feature>
<dbReference type="Proteomes" id="UP001221142">
    <property type="component" value="Unassembled WGS sequence"/>
</dbReference>
<feature type="region of interest" description="Disordered" evidence="2">
    <location>
        <begin position="68"/>
        <end position="90"/>
    </location>
</feature>
<keyword evidence="4" id="KW-1185">Reference proteome</keyword>
<proteinExistence type="predicted"/>
<evidence type="ECO:0000256" key="1">
    <source>
        <dbReference type="ARBA" id="ARBA00023172"/>
    </source>
</evidence>
<feature type="non-terminal residue" evidence="3">
    <location>
        <position position="240"/>
    </location>
</feature>
<evidence type="ECO:0000313" key="3">
    <source>
        <dbReference type="EMBL" id="KAJ7634575.1"/>
    </source>
</evidence>
<accession>A0AAD7C0B6</accession>
<dbReference type="GO" id="GO:0003677">
    <property type="term" value="F:DNA binding"/>
    <property type="evidence" value="ECO:0007669"/>
    <property type="project" value="InterPro"/>
</dbReference>
<evidence type="ECO:0000313" key="4">
    <source>
        <dbReference type="Proteomes" id="UP001221142"/>
    </source>
</evidence>
<dbReference type="AlphaFoldDB" id="A0AAD7C0B6"/>
<dbReference type="GO" id="GO:0006310">
    <property type="term" value="P:DNA recombination"/>
    <property type="evidence" value="ECO:0007669"/>
    <property type="project" value="UniProtKB-KW"/>
</dbReference>
<organism evidence="3 4">
    <name type="scientific">Roridomyces roridus</name>
    <dbReference type="NCBI Taxonomy" id="1738132"/>
    <lineage>
        <taxon>Eukaryota</taxon>
        <taxon>Fungi</taxon>
        <taxon>Dikarya</taxon>
        <taxon>Basidiomycota</taxon>
        <taxon>Agaricomycotina</taxon>
        <taxon>Agaricomycetes</taxon>
        <taxon>Agaricomycetidae</taxon>
        <taxon>Agaricales</taxon>
        <taxon>Marasmiineae</taxon>
        <taxon>Mycenaceae</taxon>
        <taxon>Roridomyces</taxon>
    </lineage>
</organism>
<dbReference type="InterPro" id="IPR011010">
    <property type="entry name" value="DNA_brk_join_enz"/>
</dbReference>
<dbReference type="InterPro" id="IPR013762">
    <property type="entry name" value="Integrase-like_cat_sf"/>
</dbReference>
<evidence type="ECO:0000256" key="2">
    <source>
        <dbReference type="SAM" id="MobiDB-lite"/>
    </source>
</evidence>
<comment type="caution">
    <text evidence="3">The sequence shown here is derived from an EMBL/GenBank/DDBJ whole genome shotgun (WGS) entry which is preliminary data.</text>
</comment>
<dbReference type="GO" id="GO:0015074">
    <property type="term" value="P:DNA integration"/>
    <property type="evidence" value="ECO:0007669"/>
    <property type="project" value="InterPro"/>
</dbReference>
<dbReference type="SUPFAM" id="SSF56349">
    <property type="entry name" value="DNA breaking-rejoining enzymes"/>
    <property type="match status" value="1"/>
</dbReference>
<keyword evidence="1" id="KW-0233">DNA recombination</keyword>
<dbReference type="EMBL" id="JARKIF010000007">
    <property type="protein sequence ID" value="KAJ7634575.1"/>
    <property type="molecule type" value="Genomic_DNA"/>
</dbReference>